<gene>
    <name evidence="3" type="ORF">GT347_17820</name>
</gene>
<dbReference type="Gene3D" id="3.40.190.150">
    <property type="entry name" value="Bordetella uptake gene, domain 1"/>
    <property type="match status" value="1"/>
</dbReference>
<organism evidence="3 4">
    <name type="scientific">Xylophilus rhododendri</name>
    <dbReference type="NCBI Taxonomy" id="2697032"/>
    <lineage>
        <taxon>Bacteria</taxon>
        <taxon>Pseudomonadati</taxon>
        <taxon>Pseudomonadota</taxon>
        <taxon>Betaproteobacteria</taxon>
        <taxon>Burkholderiales</taxon>
        <taxon>Xylophilus</taxon>
    </lineage>
</organism>
<keyword evidence="2" id="KW-0732">Signal</keyword>
<dbReference type="Gene3D" id="3.40.190.10">
    <property type="entry name" value="Periplasmic binding protein-like II"/>
    <property type="match status" value="1"/>
</dbReference>
<dbReference type="AlphaFoldDB" id="A0A857JFK0"/>
<evidence type="ECO:0000256" key="1">
    <source>
        <dbReference type="ARBA" id="ARBA00006987"/>
    </source>
</evidence>
<feature type="signal peptide" evidence="2">
    <location>
        <begin position="1"/>
        <end position="25"/>
    </location>
</feature>
<dbReference type="InterPro" id="IPR005064">
    <property type="entry name" value="BUG"/>
</dbReference>
<sequence>MGRRAVLQAIAALAAAGTGAARAQAAWPARPIRVVVPYPAGGNADAVARLISPALSERLGQQILVDNRPGGGGVVGATAVAKAQADGYTLLFDATAFTVNPTLQPQLPYDAARDFVPLSLLVQVPLLLVVPANSPYHSVADIVRAAKAAPGTLSYASAGNGGAQHLAGELFKQSEKIFITHIPYRGGAPALTDLIGGQVQMMFSAVTACAGFVKSGKLRALAVTAEQRFAALPQVPTMAESGVPGFKASEWNGLFAPAATPPAVLERIERDARATLADPAVQQKLRETGVDVVGSSRADFARFIASETARWATVIRTAGIKID</sequence>
<dbReference type="PIRSF" id="PIRSF017082">
    <property type="entry name" value="YflP"/>
    <property type="match status" value="1"/>
</dbReference>
<evidence type="ECO:0000313" key="3">
    <source>
        <dbReference type="EMBL" id="QHJ01609.1"/>
    </source>
</evidence>
<dbReference type="Pfam" id="PF03401">
    <property type="entry name" value="TctC"/>
    <property type="match status" value="1"/>
</dbReference>
<dbReference type="PANTHER" id="PTHR42928">
    <property type="entry name" value="TRICARBOXYLATE-BINDING PROTEIN"/>
    <property type="match status" value="1"/>
</dbReference>
<reference evidence="3 4" key="1">
    <citation type="submission" date="2020-01" db="EMBL/GenBank/DDBJ databases">
        <title>Genome sequencing of strain KACC 21265.</title>
        <authorList>
            <person name="Heo J."/>
            <person name="Kim S.-J."/>
            <person name="Kim J.-S."/>
            <person name="Hong S.-B."/>
            <person name="Kwon S.-W."/>
        </authorList>
    </citation>
    <scope>NUCLEOTIDE SEQUENCE [LARGE SCALE GENOMIC DNA]</scope>
    <source>
        <strain evidence="3 4">KACC 21265</strain>
    </source>
</reference>
<dbReference type="SUPFAM" id="SSF53850">
    <property type="entry name" value="Periplasmic binding protein-like II"/>
    <property type="match status" value="1"/>
</dbReference>
<dbReference type="CDD" id="cd13578">
    <property type="entry name" value="PBP2_Bug27"/>
    <property type="match status" value="1"/>
</dbReference>
<dbReference type="KEGG" id="xyk:GT347_17820"/>
<evidence type="ECO:0000313" key="4">
    <source>
        <dbReference type="Proteomes" id="UP000464787"/>
    </source>
</evidence>
<comment type="similarity">
    <text evidence="1">Belongs to the UPF0065 (bug) family.</text>
</comment>
<name>A0A857JFK0_9BURK</name>
<dbReference type="EMBL" id="CP047650">
    <property type="protein sequence ID" value="QHJ01609.1"/>
    <property type="molecule type" value="Genomic_DNA"/>
</dbReference>
<evidence type="ECO:0000256" key="2">
    <source>
        <dbReference type="SAM" id="SignalP"/>
    </source>
</evidence>
<keyword evidence="4" id="KW-1185">Reference proteome</keyword>
<proteinExistence type="inferred from homology"/>
<accession>A0A857JFK0</accession>
<dbReference type="Proteomes" id="UP000464787">
    <property type="component" value="Chromosome"/>
</dbReference>
<dbReference type="PANTHER" id="PTHR42928:SF5">
    <property type="entry name" value="BLR1237 PROTEIN"/>
    <property type="match status" value="1"/>
</dbReference>
<protein>
    <submittedName>
        <fullName evidence="3">Tripartite tricarboxylate transporter substrate binding protein</fullName>
    </submittedName>
</protein>
<feature type="chain" id="PRO_5033014588" evidence="2">
    <location>
        <begin position="26"/>
        <end position="323"/>
    </location>
</feature>
<dbReference type="InterPro" id="IPR042100">
    <property type="entry name" value="Bug_dom1"/>
</dbReference>